<accession>A0A1I6V635</accession>
<sequence length="186" mass="20048">MDTSRSEPVHSHAAHVRSSRASLSVLTSVVTPQSGHRSEHRFDQVHASHVSPAVMSYLPPWSSSGSYRSSSAPHSGQLSVSDTTSVTESATCTSISTTPLRPFGRPTNPPSDSSVAREACRPRYRSPGRGCARSAASTERRVGRWGLGRSGPQQKRGNCPGYSSHHRPRSGNSIRDQPVKASEHRP</sequence>
<name>A0A1I6V635_9EURY</name>
<dbReference type="EMBL" id="FOZS01000011">
    <property type="protein sequence ID" value="SFT09171.1"/>
    <property type="molecule type" value="Genomic_DNA"/>
</dbReference>
<feature type="compositionally biased region" description="Low complexity" evidence="1">
    <location>
        <begin position="62"/>
        <end position="75"/>
    </location>
</feature>
<gene>
    <name evidence="2" type="ORF">SAMN04488556_0083</name>
</gene>
<feature type="region of interest" description="Disordered" evidence="1">
    <location>
        <begin position="58"/>
        <end position="186"/>
    </location>
</feature>
<reference evidence="3" key="1">
    <citation type="submission" date="2016-10" db="EMBL/GenBank/DDBJ databases">
        <authorList>
            <person name="Varghese N."/>
            <person name="Submissions S."/>
        </authorList>
    </citation>
    <scope>NUCLEOTIDE SEQUENCE [LARGE SCALE GENOMIC DNA]</scope>
    <source>
        <strain evidence="3">DSM 22427</strain>
    </source>
</reference>
<feature type="compositionally biased region" description="Polar residues" evidence="1">
    <location>
        <begin position="76"/>
        <end position="99"/>
    </location>
</feature>
<dbReference type="AlphaFoldDB" id="A0A1I6V635"/>
<feature type="compositionally biased region" description="Low complexity" evidence="1">
    <location>
        <begin position="19"/>
        <end position="31"/>
    </location>
</feature>
<keyword evidence="3" id="KW-1185">Reference proteome</keyword>
<evidence type="ECO:0000256" key="1">
    <source>
        <dbReference type="SAM" id="MobiDB-lite"/>
    </source>
</evidence>
<organism evidence="2 3">
    <name type="scientific">Halostagnicola kamekurae</name>
    <dbReference type="NCBI Taxonomy" id="619731"/>
    <lineage>
        <taxon>Archaea</taxon>
        <taxon>Methanobacteriati</taxon>
        <taxon>Methanobacteriota</taxon>
        <taxon>Stenosarchaea group</taxon>
        <taxon>Halobacteria</taxon>
        <taxon>Halobacteriales</taxon>
        <taxon>Natrialbaceae</taxon>
        <taxon>Halostagnicola</taxon>
    </lineage>
</organism>
<dbReference type="Proteomes" id="UP000199199">
    <property type="component" value="Unassembled WGS sequence"/>
</dbReference>
<feature type="region of interest" description="Disordered" evidence="1">
    <location>
        <begin position="1"/>
        <end position="45"/>
    </location>
</feature>
<proteinExistence type="predicted"/>
<feature type="compositionally biased region" description="Basic and acidic residues" evidence="1">
    <location>
        <begin position="1"/>
        <end position="10"/>
    </location>
</feature>
<protein>
    <submittedName>
        <fullName evidence="2">Uncharacterized protein</fullName>
    </submittedName>
</protein>
<feature type="compositionally biased region" description="Basic and acidic residues" evidence="1">
    <location>
        <begin position="177"/>
        <end position="186"/>
    </location>
</feature>
<evidence type="ECO:0000313" key="3">
    <source>
        <dbReference type="Proteomes" id="UP000199199"/>
    </source>
</evidence>
<evidence type="ECO:0000313" key="2">
    <source>
        <dbReference type="EMBL" id="SFT09171.1"/>
    </source>
</evidence>
<feature type="compositionally biased region" description="Basic and acidic residues" evidence="1">
    <location>
        <begin position="36"/>
        <end position="45"/>
    </location>
</feature>